<dbReference type="PANTHER" id="PTHR30290">
    <property type="entry name" value="PERIPLASMIC BINDING COMPONENT OF ABC TRANSPORTER"/>
    <property type="match status" value="1"/>
</dbReference>
<dbReference type="InterPro" id="IPR039424">
    <property type="entry name" value="SBP_5"/>
</dbReference>
<dbReference type="InterPro" id="IPR030678">
    <property type="entry name" value="Peptide/Ni-bd"/>
</dbReference>
<dbReference type="AlphaFoldDB" id="A0A2M9WHQ2"/>
<feature type="domain" description="Solute-binding protein family 5" evidence="2">
    <location>
        <begin position="67"/>
        <end position="421"/>
    </location>
</feature>
<dbReference type="EMBL" id="PIQI01000009">
    <property type="protein sequence ID" value="PJZ07085.1"/>
    <property type="molecule type" value="Genomic_DNA"/>
</dbReference>
<keyword evidence="1" id="KW-0732">Signal</keyword>
<gene>
    <name evidence="3" type="ORF">PRCB_03460</name>
</gene>
<dbReference type="Proteomes" id="UP000232062">
    <property type="component" value="Unassembled WGS sequence"/>
</dbReference>
<proteinExistence type="predicted"/>
<dbReference type="RefSeq" id="WP_100700359.1">
    <property type="nucleotide sequence ID" value="NZ_PIQI01000009.1"/>
</dbReference>
<feature type="chain" id="PRO_5014631429" evidence="1">
    <location>
        <begin position="23"/>
        <end position="509"/>
    </location>
</feature>
<dbReference type="Gene3D" id="3.10.105.10">
    <property type="entry name" value="Dipeptide-binding Protein, Domain 3"/>
    <property type="match status" value="1"/>
</dbReference>
<evidence type="ECO:0000313" key="3">
    <source>
        <dbReference type="EMBL" id="PJZ07085.1"/>
    </source>
</evidence>
<feature type="signal peptide" evidence="1">
    <location>
        <begin position="1"/>
        <end position="22"/>
    </location>
</feature>
<evidence type="ECO:0000259" key="2">
    <source>
        <dbReference type="Pfam" id="PF00496"/>
    </source>
</evidence>
<dbReference type="GO" id="GO:0043190">
    <property type="term" value="C:ATP-binding cassette (ABC) transporter complex"/>
    <property type="evidence" value="ECO:0007669"/>
    <property type="project" value="InterPro"/>
</dbReference>
<organism evidence="3 4">
    <name type="scientific">Pantoea rodasii</name>
    <dbReference type="NCBI Taxonomy" id="1076549"/>
    <lineage>
        <taxon>Bacteria</taxon>
        <taxon>Pseudomonadati</taxon>
        <taxon>Pseudomonadota</taxon>
        <taxon>Gammaproteobacteria</taxon>
        <taxon>Enterobacterales</taxon>
        <taxon>Erwiniaceae</taxon>
        <taxon>Pantoea</taxon>
    </lineage>
</organism>
<dbReference type="Gene3D" id="3.40.190.10">
    <property type="entry name" value="Periplasmic binding protein-like II"/>
    <property type="match status" value="1"/>
</dbReference>
<sequence length="509" mass="55777">MKSMKKLLIATALGLASYASTAAQHHENTVRIAAPFEIKGADPALSGDILLRMDVVETLVEVNERGEPIPALAQSWQVSEDGLRWQLTLRNNVRFHDGTLLDAAAVVKSLNTARSKAGLLDKTPIDAISGEGLVVTITLHEPFTPLLSVLAESRSQILALASWDAQGNITRIIGTGPFMLTAFQPPQSLAVRRFDEYWGEKPQIAAASYLSSGRAETRALLAESGDADYVFNLDAASRQRLARKPTLQLPAIPVPRTVMLKLNLGDPLLTEQPVREAISLAIDRNTLAMAVLRYSGAASQLFPPNMGEWHNEALPPLQYQPALAAQHLKDAGWQAGADGVLVRKGQRFSLTLLTFPDRPELPLMAMIIQQQLRQIGIEVKINSTSASEIPAQHHSNRLQMALFSRNFALTPDPTGTLLQDYAEKGGDWGAMNWHPAGFSAALHTLTQSTDAAARSQARILITTALQQDLPVIPIAWYQQSAAINSQLKQVTLDPFERHFGLRQMKWEQK</sequence>
<dbReference type="SUPFAM" id="SSF53850">
    <property type="entry name" value="Periplasmic binding protein-like II"/>
    <property type="match status" value="1"/>
</dbReference>
<keyword evidence="4" id="KW-1185">Reference proteome</keyword>
<reference evidence="3 4" key="1">
    <citation type="submission" date="2017-11" db="EMBL/GenBank/DDBJ databases">
        <title>The genome sequence of Pantoea rodasii DSM 26611.</title>
        <authorList>
            <person name="Gao J."/>
            <person name="Mao X."/>
            <person name="Sun J."/>
        </authorList>
    </citation>
    <scope>NUCLEOTIDE SEQUENCE [LARGE SCALE GENOMIC DNA]</scope>
    <source>
        <strain evidence="3 4">DSM 26611</strain>
    </source>
</reference>
<dbReference type="CDD" id="cd08490">
    <property type="entry name" value="PBP2_NikA_DppA_OppA_like_3"/>
    <property type="match status" value="1"/>
</dbReference>
<dbReference type="InterPro" id="IPR000914">
    <property type="entry name" value="SBP_5_dom"/>
</dbReference>
<evidence type="ECO:0000313" key="4">
    <source>
        <dbReference type="Proteomes" id="UP000232062"/>
    </source>
</evidence>
<evidence type="ECO:0000256" key="1">
    <source>
        <dbReference type="SAM" id="SignalP"/>
    </source>
</evidence>
<protein>
    <submittedName>
        <fullName evidence="3">ABC transporter substrate-binding protein</fullName>
    </submittedName>
</protein>
<dbReference type="GO" id="GO:1904680">
    <property type="term" value="F:peptide transmembrane transporter activity"/>
    <property type="evidence" value="ECO:0007669"/>
    <property type="project" value="TreeGrafter"/>
</dbReference>
<accession>A0A2M9WHQ2</accession>
<dbReference type="GO" id="GO:0030288">
    <property type="term" value="C:outer membrane-bounded periplasmic space"/>
    <property type="evidence" value="ECO:0007669"/>
    <property type="project" value="UniProtKB-ARBA"/>
</dbReference>
<dbReference type="Pfam" id="PF00496">
    <property type="entry name" value="SBP_bac_5"/>
    <property type="match status" value="1"/>
</dbReference>
<dbReference type="GO" id="GO:0015833">
    <property type="term" value="P:peptide transport"/>
    <property type="evidence" value="ECO:0007669"/>
    <property type="project" value="TreeGrafter"/>
</dbReference>
<dbReference type="OrthoDB" id="9801912at2"/>
<dbReference type="PIRSF" id="PIRSF002741">
    <property type="entry name" value="MppA"/>
    <property type="match status" value="1"/>
</dbReference>
<name>A0A2M9WHQ2_9GAMM</name>
<comment type="caution">
    <text evidence="3">The sequence shown here is derived from an EMBL/GenBank/DDBJ whole genome shotgun (WGS) entry which is preliminary data.</text>
</comment>
<dbReference type="PANTHER" id="PTHR30290:SF83">
    <property type="entry name" value="ABC TRANSPORTER SUBSTRATE-BINDING PROTEIN"/>
    <property type="match status" value="1"/>
</dbReference>